<dbReference type="SUPFAM" id="SSF69322">
    <property type="entry name" value="Tricorn protease domain 2"/>
    <property type="match status" value="1"/>
</dbReference>
<sequence length="827" mass="90021">MSARDPAYASQHERLLALLPSLWRPQHDEGGLLADWLAAVAAAQGEAAAELQNVLRAHWWDTADAALWARHYQADRRERGLPAANVREPRDRAELQHYPWVRDLARIGALLDLPPWQEPASLRENVEEYRQRLPDIVDAWRLGLTTPDALQRLVDAALPEDMAAPLARQRSRFALEEPVVVLRRVRALTAPPTVQQGDRIAPLARWRLDAPTTPGFVLAGIAADPPCAATATPMIERYTPGTHPVGIGLAWTGTLAPDQALRLTPTRRGWLARDAHLFASAAESAANAGRDPSANGPWQQAASLPAGRILSLSAAPDGSLWARQRTQQTWRVQRFNGSSFTAIEADAPDGPYLALCCAGDSAWLGTDAGLFRCRLWPQAGGLRWQAVDGIDGAVRALATHGSTLYAGGTDGLSVLDLDQPGEHPAIERRHVGLDIHTFLIDHDRELVATADALFMFRQGRCWRYEGAAVSEHLPDWQAEPAAAPGLHSPLPPLDILAATADGSLWLGGAEGLARWHVADGEGTRLEAFPELIGAVRSLVVDERGMLWIAADNGLFRYDGRDLARHDTEAGTWLAEGRADTAYPSDFTSMPRGHWRYDRDQARWLRWDAVQRRFADPGLADRRNAGVGAGADANIAAVLFTPGVRAELGQWDAAAGSFSAHAEVPPAELRLRIKADELRVVDGVAPLLPPPSGRSDERWRYLQLATAAAPPAGDSPWWSTEGQLFPAPARKAVLPGHFRSAPAFVADPEGEGQFDHLAFTYPPSARLWALLPDGPAVGIRIRLCLPEPDAAADPALIERVWKLVERARPAGVPLQLMVEGRIVKESTS</sequence>
<dbReference type="RefSeq" id="WP_277830406.1">
    <property type="nucleotide sequence ID" value="NZ_JARQZE010000001.1"/>
</dbReference>
<reference evidence="2" key="1">
    <citation type="journal article" date="2019" name="Int. J. Syst. Evol. Microbiol.">
        <title>The Global Catalogue of Microorganisms (GCM) 10K type strain sequencing project: providing services to taxonomists for standard genome sequencing and annotation.</title>
        <authorList>
            <consortium name="The Broad Institute Genomics Platform"/>
            <consortium name="The Broad Institute Genome Sequencing Center for Infectious Disease"/>
            <person name="Wu L."/>
            <person name="Ma J."/>
        </authorList>
    </citation>
    <scope>NUCLEOTIDE SEQUENCE [LARGE SCALE GENOMIC DNA]</scope>
    <source>
        <strain evidence="2">CCUG 48884</strain>
    </source>
</reference>
<evidence type="ECO:0000313" key="2">
    <source>
        <dbReference type="Proteomes" id="UP001597158"/>
    </source>
</evidence>
<organism evidence="1 2">
    <name type="scientific">Thauera mechernichensis</name>
    <dbReference type="NCBI Taxonomy" id="82788"/>
    <lineage>
        <taxon>Bacteria</taxon>
        <taxon>Pseudomonadati</taxon>
        <taxon>Pseudomonadota</taxon>
        <taxon>Betaproteobacteria</taxon>
        <taxon>Rhodocyclales</taxon>
        <taxon>Zoogloeaceae</taxon>
        <taxon>Thauera</taxon>
    </lineage>
</organism>
<proteinExistence type="predicted"/>
<gene>
    <name evidence="1" type="ORF">ACFQ4M_00380</name>
</gene>
<accession>A0ABW3W7U5</accession>
<comment type="caution">
    <text evidence="1">The sequence shown here is derived from an EMBL/GenBank/DDBJ whole genome shotgun (WGS) entry which is preliminary data.</text>
</comment>
<dbReference type="EMBL" id="JBHTMC010000001">
    <property type="protein sequence ID" value="MFD1262016.1"/>
    <property type="molecule type" value="Genomic_DNA"/>
</dbReference>
<dbReference type="InterPro" id="IPR015943">
    <property type="entry name" value="WD40/YVTN_repeat-like_dom_sf"/>
</dbReference>
<dbReference type="Proteomes" id="UP001597158">
    <property type="component" value="Unassembled WGS sequence"/>
</dbReference>
<protein>
    <submittedName>
        <fullName evidence="1">Uncharacterized protein</fullName>
    </submittedName>
</protein>
<dbReference type="Gene3D" id="2.130.10.10">
    <property type="entry name" value="YVTN repeat-like/Quinoprotein amine dehydrogenase"/>
    <property type="match status" value="1"/>
</dbReference>
<keyword evidence="2" id="KW-1185">Reference proteome</keyword>
<name>A0ABW3W7U5_9RHOO</name>
<evidence type="ECO:0000313" key="1">
    <source>
        <dbReference type="EMBL" id="MFD1262016.1"/>
    </source>
</evidence>